<dbReference type="InterPro" id="IPR022816">
    <property type="entry name" value="Condensin_barren_su2"/>
</dbReference>
<name>A0A7K4WTC3_9TYRA</name>
<evidence type="ECO:0000256" key="6">
    <source>
        <dbReference type="ARBA" id="ARBA00022490"/>
    </source>
</evidence>
<evidence type="ECO:0000256" key="10">
    <source>
        <dbReference type="ARBA" id="ARBA00023306"/>
    </source>
</evidence>
<evidence type="ECO:0000256" key="1">
    <source>
        <dbReference type="ARBA" id="ARBA00004286"/>
    </source>
</evidence>
<evidence type="ECO:0000313" key="12">
    <source>
        <dbReference type="EMBL" id="NWR37520.1"/>
    </source>
</evidence>
<evidence type="ECO:0000256" key="11">
    <source>
        <dbReference type="SAM" id="MobiDB-lite"/>
    </source>
</evidence>
<comment type="subcellular location">
    <subcellularLocation>
        <location evidence="1">Chromosome</location>
    </subcellularLocation>
    <subcellularLocation>
        <location evidence="2">Cytoplasm</location>
    </subcellularLocation>
</comment>
<feature type="region of interest" description="Disordered" evidence="11">
    <location>
        <begin position="36"/>
        <end position="55"/>
    </location>
</feature>
<comment type="caution">
    <text evidence="12">The sequence shown here is derived from an EMBL/GenBank/DDBJ whole genome shotgun (WGS) entry which is preliminary data.</text>
</comment>
<evidence type="ECO:0000256" key="3">
    <source>
        <dbReference type="ARBA" id="ARBA00009471"/>
    </source>
</evidence>
<dbReference type="PANTHER" id="PTHR13108">
    <property type="entry name" value="CONDENSIN COMPLEX SUBUNIT 2"/>
    <property type="match status" value="1"/>
</dbReference>
<dbReference type="GO" id="GO:0000796">
    <property type="term" value="C:condensin complex"/>
    <property type="evidence" value="ECO:0007669"/>
    <property type="project" value="InterPro"/>
</dbReference>
<sequence>QVAAGTLDACAKIYSVRVDTIHADTYKVLGGLGKDSAPAKGLDSPGEGGQFPHFP</sequence>
<keyword evidence="6" id="KW-0963">Cytoplasm</keyword>
<keyword evidence="13" id="KW-1185">Reference proteome</keyword>
<evidence type="ECO:0000256" key="5">
    <source>
        <dbReference type="ARBA" id="ARBA00022454"/>
    </source>
</evidence>
<dbReference type="GO" id="GO:0005737">
    <property type="term" value="C:cytoplasm"/>
    <property type="evidence" value="ECO:0007669"/>
    <property type="project" value="UniProtKB-SubCell"/>
</dbReference>
<organism evidence="12 13">
    <name type="scientific">Tachuris rubrigastra</name>
    <dbReference type="NCBI Taxonomy" id="495162"/>
    <lineage>
        <taxon>Eukaryota</taxon>
        <taxon>Metazoa</taxon>
        <taxon>Chordata</taxon>
        <taxon>Craniata</taxon>
        <taxon>Vertebrata</taxon>
        <taxon>Euteleostomi</taxon>
        <taxon>Archelosauria</taxon>
        <taxon>Archosauria</taxon>
        <taxon>Dinosauria</taxon>
        <taxon>Saurischia</taxon>
        <taxon>Theropoda</taxon>
        <taxon>Coelurosauria</taxon>
        <taxon>Aves</taxon>
        <taxon>Neognathae</taxon>
        <taxon>Neoaves</taxon>
        <taxon>Telluraves</taxon>
        <taxon>Australaves</taxon>
        <taxon>Passeriformes</taxon>
        <taxon>Tyrannidae</taxon>
        <taxon>Tachuris</taxon>
    </lineage>
</organism>
<evidence type="ECO:0000256" key="2">
    <source>
        <dbReference type="ARBA" id="ARBA00004496"/>
    </source>
</evidence>
<comment type="similarity">
    <text evidence="3">Belongs to the CND2 (condensin subunit 2) family.</text>
</comment>
<gene>
    <name evidence="12" type="primary">Ncaph_0</name>
    <name evidence="12" type="ORF">TACRUB_R05379</name>
</gene>
<accession>A0A7K4WTC3</accession>
<dbReference type="GO" id="GO:0051301">
    <property type="term" value="P:cell division"/>
    <property type="evidence" value="ECO:0007669"/>
    <property type="project" value="UniProtKB-KW"/>
</dbReference>
<keyword evidence="10" id="KW-0131">Cell cycle</keyword>
<evidence type="ECO:0000256" key="4">
    <source>
        <dbReference type="ARBA" id="ARBA00016065"/>
    </source>
</evidence>
<feature type="non-terminal residue" evidence="12">
    <location>
        <position position="55"/>
    </location>
</feature>
<keyword evidence="5" id="KW-0158">Chromosome</keyword>
<keyword evidence="8" id="KW-0498">Mitosis</keyword>
<proteinExistence type="inferred from homology"/>
<evidence type="ECO:0000256" key="8">
    <source>
        <dbReference type="ARBA" id="ARBA00022776"/>
    </source>
</evidence>
<dbReference type="GO" id="GO:0003682">
    <property type="term" value="F:chromatin binding"/>
    <property type="evidence" value="ECO:0007669"/>
    <property type="project" value="TreeGrafter"/>
</dbReference>
<protein>
    <recommendedName>
        <fullName evidence="4">Condensin complex subunit 2</fullName>
    </recommendedName>
</protein>
<dbReference type="AlphaFoldDB" id="A0A7K4WTC3"/>
<keyword evidence="9" id="KW-0226">DNA condensation</keyword>
<dbReference type="Proteomes" id="UP000540952">
    <property type="component" value="Unassembled WGS sequence"/>
</dbReference>
<reference evidence="12 13" key="1">
    <citation type="submission" date="2019-09" db="EMBL/GenBank/DDBJ databases">
        <title>Bird 10,000 Genomes (B10K) Project - Family phase.</title>
        <authorList>
            <person name="Zhang G."/>
        </authorList>
    </citation>
    <scope>NUCLEOTIDE SEQUENCE [LARGE SCALE GENOMIC DNA]</scope>
    <source>
        <strain evidence="12">B10K-CU-031-13</strain>
        <tissue evidence="12">Muscle</tissue>
    </source>
</reference>
<dbReference type="EMBL" id="VZRD01000384">
    <property type="protein sequence ID" value="NWR37520.1"/>
    <property type="molecule type" value="Genomic_DNA"/>
</dbReference>
<feature type="non-terminal residue" evidence="12">
    <location>
        <position position="1"/>
    </location>
</feature>
<dbReference type="Pfam" id="PF05786">
    <property type="entry name" value="Cnd2"/>
    <property type="match status" value="1"/>
</dbReference>
<evidence type="ECO:0000256" key="9">
    <source>
        <dbReference type="ARBA" id="ARBA00023067"/>
    </source>
</evidence>
<dbReference type="GO" id="GO:0007076">
    <property type="term" value="P:mitotic chromosome condensation"/>
    <property type="evidence" value="ECO:0007669"/>
    <property type="project" value="InterPro"/>
</dbReference>
<keyword evidence="7" id="KW-0132">Cell division</keyword>
<evidence type="ECO:0000313" key="13">
    <source>
        <dbReference type="Proteomes" id="UP000540952"/>
    </source>
</evidence>
<evidence type="ECO:0000256" key="7">
    <source>
        <dbReference type="ARBA" id="ARBA00022618"/>
    </source>
</evidence>
<dbReference type="PANTHER" id="PTHR13108:SF9">
    <property type="entry name" value="CONDENSIN COMPLEX SUBUNIT 2"/>
    <property type="match status" value="1"/>
</dbReference>